<dbReference type="GeneID" id="18869824"/>
<dbReference type="EMBL" id="GL996500">
    <property type="protein sequence ID" value="EGW34364.1"/>
    <property type="molecule type" value="Genomic_DNA"/>
</dbReference>
<dbReference type="AlphaFoldDB" id="G3AI49"/>
<evidence type="ECO:0008006" key="3">
    <source>
        <dbReference type="Google" id="ProtNLM"/>
    </source>
</evidence>
<gene>
    <name evidence="1" type="ORF">SPAPADRAFT_134489</name>
</gene>
<accession>G3AI49</accession>
<dbReference type="HOGENOM" id="CLU_101862_1_0_1"/>
<keyword evidence="2" id="KW-1185">Reference proteome</keyword>
<proteinExistence type="predicted"/>
<evidence type="ECO:0000313" key="2">
    <source>
        <dbReference type="Proteomes" id="UP000000709"/>
    </source>
</evidence>
<name>G3AI49_SPAPN</name>
<dbReference type="InParanoid" id="G3AI49"/>
<protein>
    <recommendedName>
        <fullName evidence="3">Thioredoxin domain-containing protein</fullName>
    </recommendedName>
</protein>
<dbReference type="RefSeq" id="XP_007373948.1">
    <property type="nucleotide sequence ID" value="XM_007373886.1"/>
</dbReference>
<reference evidence="1 2" key="1">
    <citation type="journal article" date="2011" name="Proc. Natl. Acad. Sci. U.S.A.">
        <title>Comparative genomics of xylose-fermenting fungi for enhanced biofuel production.</title>
        <authorList>
            <person name="Wohlbach D.J."/>
            <person name="Kuo A."/>
            <person name="Sato T.K."/>
            <person name="Potts K.M."/>
            <person name="Salamov A.A."/>
            <person name="LaButti K.M."/>
            <person name="Sun H."/>
            <person name="Clum A."/>
            <person name="Pangilinan J.L."/>
            <person name="Lindquist E.A."/>
            <person name="Lucas S."/>
            <person name="Lapidus A."/>
            <person name="Jin M."/>
            <person name="Gunawan C."/>
            <person name="Balan V."/>
            <person name="Dale B.E."/>
            <person name="Jeffries T.W."/>
            <person name="Zinkel R."/>
            <person name="Barry K.W."/>
            <person name="Grigoriev I.V."/>
            <person name="Gasch A.P."/>
        </authorList>
    </citation>
    <scope>NUCLEOTIDE SEQUENCE [LARGE SCALE GENOMIC DNA]</scope>
    <source>
        <strain evidence="2">NRRL Y-27907 / 11-Y1</strain>
    </source>
</reference>
<organism evidence="2">
    <name type="scientific">Spathaspora passalidarum (strain NRRL Y-27907 / 11-Y1)</name>
    <dbReference type="NCBI Taxonomy" id="619300"/>
    <lineage>
        <taxon>Eukaryota</taxon>
        <taxon>Fungi</taxon>
        <taxon>Dikarya</taxon>
        <taxon>Ascomycota</taxon>
        <taxon>Saccharomycotina</taxon>
        <taxon>Pichiomycetes</taxon>
        <taxon>Debaryomycetaceae</taxon>
        <taxon>Spathaspora</taxon>
    </lineage>
</organism>
<dbReference type="OMA" id="QFTTQNR"/>
<dbReference type="eggNOG" id="ENOG502SGFH">
    <property type="taxonomic scope" value="Eukaryota"/>
</dbReference>
<evidence type="ECO:0000313" key="1">
    <source>
        <dbReference type="EMBL" id="EGW34364.1"/>
    </source>
</evidence>
<dbReference type="OrthoDB" id="5569761at2759"/>
<dbReference type="KEGG" id="spaa:SPAPADRAFT_134489"/>
<dbReference type="Proteomes" id="UP000000709">
    <property type="component" value="Unassembled WGS sequence"/>
</dbReference>
<sequence>MFVRTSLAKSIYPTRSYSVWNWFRGWARAPPMQHLVYPPPHSQFTTGNRIIDTWITETSELYPYLAVKQPLLLNFTYATEKDNKITQHLFDILSQQEKYPLKEDVYLVNILCDSQGGRELMMEYCVGSHIPCLVVLKKQLVVKTFPLDEEKHGEQDIIEMLKQI</sequence>